<dbReference type="PANTHER" id="PTHR10963:SF60">
    <property type="entry name" value="GRAM-NEGATIVE BACTERIA-BINDING PROTEIN 1-RELATED"/>
    <property type="match status" value="1"/>
</dbReference>
<reference evidence="3 4" key="1">
    <citation type="journal article" date="2021" name="Nat. Commun.">
        <title>Genetic determinants of endophytism in the Arabidopsis root mycobiome.</title>
        <authorList>
            <person name="Mesny F."/>
            <person name="Miyauchi S."/>
            <person name="Thiergart T."/>
            <person name="Pickel B."/>
            <person name="Atanasova L."/>
            <person name="Karlsson M."/>
            <person name="Huettel B."/>
            <person name="Barry K.W."/>
            <person name="Haridas S."/>
            <person name="Chen C."/>
            <person name="Bauer D."/>
            <person name="Andreopoulos W."/>
            <person name="Pangilinan J."/>
            <person name="LaButti K."/>
            <person name="Riley R."/>
            <person name="Lipzen A."/>
            <person name="Clum A."/>
            <person name="Drula E."/>
            <person name="Henrissat B."/>
            <person name="Kohler A."/>
            <person name="Grigoriev I.V."/>
            <person name="Martin F.M."/>
            <person name="Hacquard S."/>
        </authorList>
    </citation>
    <scope>NUCLEOTIDE SEQUENCE [LARGE SCALE GENOMIC DNA]</scope>
    <source>
        <strain evidence="3 4">MPI-CAGE-CH-0241</strain>
    </source>
</reference>
<dbReference type="PROSITE" id="PS51762">
    <property type="entry name" value="GH16_2"/>
    <property type="match status" value="1"/>
</dbReference>
<dbReference type="GO" id="GO:0004553">
    <property type="term" value="F:hydrolase activity, hydrolyzing O-glycosyl compounds"/>
    <property type="evidence" value="ECO:0007669"/>
    <property type="project" value="InterPro"/>
</dbReference>
<feature type="chain" id="PRO_5040491473" evidence="1">
    <location>
        <begin position="18"/>
        <end position="288"/>
    </location>
</feature>
<dbReference type="OrthoDB" id="192832at2759"/>
<dbReference type="EMBL" id="JAGPYM010000079">
    <property type="protein sequence ID" value="KAH6869162.1"/>
    <property type="molecule type" value="Genomic_DNA"/>
</dbReference>
<sequence length="288" mass="31889">MFARLASLCLLVPTALASIPGLSGYRTVFSDDFNGIKGGLADGSKWNQVTTPNAANLQQIQIYTDRASNAHLSGDGQLYIVPKKSGVTTKYWTSARLESVGSWKCPPGKAMLLQSELRIPDFTGSPSKYDGMWPAFWTKGQSCREGSKWPACGEWDIFETTNKMSNRNQGTLHFQNPDGTHNGGFQGSINYKGGEYHTWAFKVDRRNSDWKKQSLTWYMDGTRFYSVTGAMVGAFDQWKVLAQSPYYVIFNLALGGKADSYGGLTTDNTVDGFEGSMRIKYVAVYESS</sequence>
<keyword evidence="4" id="KW-1185">Reference proteome</keyword>
<dbReference type="PANTHER" id="PTHR10963">
    <property type="entry name" value="GLYCOSYL HYDROLASE-RELATED"/>
    <property type="match status" value="1"/>
</dbReference>
<accession>A0A9P8VQ45</accession>
<dbReference type="Gene3D" id="2.60.120.200">
    <property type="match status" value="1"/>
</dbReference>
<keyword evidence="3" id="KW-0378">Hydrolase</keyword>
<evidence type="ECO:0000256" key="1">
    <source>
        <dbReference type="SAM" id="SignalP"/>
    </source>
</evidence>
<comment type="caution">
    <text evidence="3">The sequence shown here is derived from an EMBL/GenBank/DDBJ whole genome shotgun (WGS) entry which is preliminary data.</text>
</comment>
<dbReference type="AlphaFoldDB" id="A0A9P8VQ45"/>
<evidence type="ECO:0000259" key="2">
    <source>
        <dbReference type="PROSITE" id="PS51762"/>
    </source>
</evidence>
<evidence type="ECO:0000313" key="4">
    <source>
        <dbReference type="Proteomes" id="UP000777438"/>
    </source>
</evidence>
<organism evidence="3 4">
    <name type="scientific">Thelonectria olida</name>
    <dbReference type="NCBI Taxonomy" id="1576542"/>
    <lineage>
        <taxon>Eukaryota</taxon>
        <taxon>Fungi</taxon>
        <taxon>Dikarya</taxon>
        <taxon>Ascomycota</taxon>
        <taxon>Pezizomycotina</taxon>
        <taxon>Sordariomycetes</taxon>
        <taxon>Hypocreomycetidae</taxon>
        <taxon>Hypocreales</taxon>
        <taxon>Nectriaceae</taxon>
        <taxon>Thelonectria</taxon>
    </lineage>
</organism>
<dbReference type="InterPro" id="IPR013320">
    <property type="entry name" value="ConA-like_dom_sf"/>
</dbReference>
<dbReference type="Proteomes" id="UP000777438">
    <property type="component" value="Unassembled WGS sequence"/>
</dbReference>
<feature type="signal peptide" evidence="1">
    <location>
        <begin position="1"/>
        <end position="17"/>
    </location>
</feature>
<name>A0A9P8VQ45_9HYPO</name>
<dbReference type="InterPro" id="IPR000757">
    <property type="entry name" value="Beta-glucanase-like"/>
</dbReference>
<dbReference type="GO" id="GO:0005975">
    <property type="term" value="P:carbohydrate metabolic process"/>
    <property type="evidence" value="ECO:0007669"/>
    <property type="project" value="InterPro"/>
</dbReference>
<dbReference type="InterPro" id="IPR050546">
    <property type="entry name" value="Glycosyl_Hydrlase_16"/>
</dbReference>
<protein>
    <submittedName>
        <fullName evidence="3">Glycoside hydrolase family 16 protein</fullName>
    </submittedName>
</protein>
<evidence type="ECO:0000313" key="3">
    <source>
        <dbReference type="EMBL" id="KAH6869162.1"/>
    </source>
</evidence>
<dbReference type="Pfam" id="PF26113">
    <property type="entry name" value="GH16_XgeA"/>
    <property type="match status" value="1"/>
</dbReference>
<feature type="domain" description="GH16" evidence="2">
    <location>
        <begin position="12"/>
        <end position="288"/>
    </location>
</feature>
<proteinExistence type="predicted"/>
<keyword evidence="1" id="KW-0732">Signal</keyword>
<gene>
    <name evidence="3" type="ORF">B0T10DRAFT_501883</name>
</gene>
<dbReference type="SUPFAM" id="SSF49899">
    <property type="entry name" value="Concanavalin A-like lectins/glucanases"/>
    <property type="match status" value="1"/>
</dbReference>